<sequence length="49" mass="5768">MRLDPFIIEWWLMISNVELTSRAFDGLVERGVDGHTFTGRVRFVAPQFR</sequence>
<gene>
    <name evidence="1" type="ORF">NTG6680_2433</name>
</gene>
<evidence type="ECO:0000313" key="1">
    <source>
        <dbReference type="EMBL" id="CAG9933682.1"/>
    </source>
</evidence>
<keyword evidence="2" id="KW-1185">Reference proteome</keyword>
<name>A0ABN8APS1_9PROT</name>
<organism evidence="1 2">
    <name type="scientific">Candidatus Nitrotoga arctica</name>
    <dbReference type="NCBI Taxonomy" id="453162"/>
    <lineage>
        <taxon>Bacteria</taxon>
        <taxon>Pseudomonadati</taxon>
        <taxon>Pseudomonadota</taxon>
        <taxon>Betaproteobacteria</taxon>
        <taxon>Nitrosomonadales</taxon>
        <taxon>Gallionellaceae</taxon>
        <taxon>Candidatus Nitrotoga</taxon>
    </lineage>
</organism>
<dbReference type="EMBL" id="OU912926">
    <property type="protein sequence ID" value="CAG9933682.1"/>
    <property type="molecule type" value="Genomic_DNA"/>
</dbReference>
<evidence type="ECO:0000313" key="2">
    <source>
        <dbReference type="Proteomes" id="UP000839052"/>
    </source>
</evidence>
<dbReference type="Proteomes" id="UP000839052">
    <property type="component" value="Chromosome"/>
</dbReference>
<accession>A0ABN8APS1</accession>
<proteinExistence type="predicted"/>
<protein>
    <submittedName>
        <fullName evidence="1">Uncharacterized protein</fullName>
    </submittedName>
</protein>
<reference evidence="1 2" key="1">
    <citation type="submission" date="2021-10" db="EMBL/GenBank/DDBJ databases">
        <authorList>
            <person name="Koch H."/>
        </authorList>
    </citation>
    <scope>NUCLEOTIDE SEQUENCE [LARGE SCALE GENOMIC DNA]</scope>
    <source>
        <strain evidence="1">6680</strain>
    </source>
</reference>